<name>A0A9N8HIT0_9STRA</name>
<sequence length="119" mass="13070">MMMGGYRTAETTGERVVAAAQFALAALVTEHPYKFAATSTMKVVVLKASQQVVQGMNYKLTLAILQENDCVGALECTVWDKFGDLTVTHWGEEVSCSEAMGMIKMKQQQDTTVEKDPET</sequence>
<dbReference type="InterPro" id="IPR000010">
    <property type="entry name" value="Cystatin_dom"/>
</dbReference>
<evidence type="ECO:0000313" key="2">
    <source>
        <dbReference type="EMBL" id="CAB9516788.1"/>
    </source>
</evidence>
<feature type="domain" description="Cystatin" evidence="1">
    <location>
        <begin position="4"/>
        <end position="71"/>
    </location>
</feature>
<comment type="caution">
    <text evidence="2">The sequence shown here is derived from an EMBL/GenBank/DDBJ whole genome shotgun (WGS) entry which is preliminary data.</text>
</comment>
<dbReference type="GO" id="GO:0004869">
    <property type="term" value="F:cysteine-type endopeptidase inhibitor activity"/>
    <property type="evidence" value="ECO:0007669"/>
    <property type="project" value="InterPro"/>
</dbReference>
<dbReference type="SUPFAM" id="SSF54403">
    <property type="entry name" value="Cystatin/monellin"/>
    <property type="match status" value="1"/>
</dbReference>
<dbReference type="AlphaFoldDB" id="A0A9N8HIT0"/>
<dbReference type="OrthoDB" id="2016588at2759"/>
<dbReference type="Gene3D" id="3.10.450.10">
    <property type="match status" value="1"/>
</dbReference>
<dbReference type="Pfam" id="PF00031">
    <property type="entry name" value="Cystatin"/>
    <property type="match status" value="1"/>
</dbReference>
<evidence type="ECO:0000313" key="3">
    <source>
        <dbReference type="Proteomes" id="UP001153069"/>
    </source>
</evidence>
<protein>
    <recommendedName>
        <fullName evidence="1">Cystatin domain-containing protein</fullName>
    </recommendedName>
</protein>
<reference evidence="2" key="1">
    <citation type="submission" date="2020-06" db="EMBL/GenBank/DDBJ databases">
        <authorList>
            <consortium name="Plant Systems Biology data submission"/>
        </authorList>
    </citation>
    <scope>NUCLEOTIDE SEQUENCE</scope>
    <source>
        <strain evidence="2">D6</strain>
    </source>
</reference>
<evidence type="ECO:0000259" key="1">
    <source>
        <dbReference type="Pfam" id="PF00031"/>
    </source>
</evidence>
<organism evidence="2 3">
    <name type="scientific">Seminavis robusta</name>
    <dbReference type="NCBI Taxonomy" id="568900"/>
    <lineage>
        <taxon>Eukaryota</taxon>
        <taxon>Sar</taxon>
        <taxon>Stramenopiles</taxon>
        <taxon>Ochrophyta</taxon>
        <taxon>Bacillariophyta</taxon>
        <taxon>Bacillariophyceae</taxon>
        <taxon>Bacillariophycidae</taxon>
        <taxon>Naviculales</taxon>
        <taxon>Naviculaceae</taxon>
        <taxon>Seminavis</taxon>
    </lineage>
</organism>
<dbReference type="EMBL" id="CAICTM010000806">
    <property type="protein sequence ID" value="CAB9516788.1"/>
    <property type="molecule type" value="Genomic_DNA"/>
</dbReference>
<proteinExistence type="predicted"/>
<keyword evidence="3" id="KW-1185">Reference proteome</keyword>
<gene>
    <name evidence="2" type="ORF">SEMRO_807_G205270.1</name>
</gene>
<accession>A0A9N8HIT0</accession>
<dbReference type="Proteomes" id="UP001153069">
    <property type="component" value="Unassembled WGS sequence"/>
</dbReference>
<dbReference type="InterPro" id="IPR046350">
    <property type="entry name" value="Cystatin_sf"/>
</dbReference>